<reference evidence="2" key="1">
    <citation type="submission" date="2018-06" db="EMBL/GenBank/DDBJ databases">
        <authorList>
            <person name="Zhirakovskaya E."/>
        </authorList>
    </citation>
    <scope>NUCLEOTIDE SEQUENCE</scope>
</reference>
<feature type="transmembrane region" description="Helical" evidence="1">
    <location>
        <begin position="12"/>
        <end position="43"/>
    </location>
</feature>
<keyword evidence="1" id="KW-1133">Transmembrane helix</keyword>
<dbReference type="EMBL" id="UOFO01000045">
    <property type="protein sequence ID" value="VAW84449.1"/>
    <property type="molecule type" value="Genomic_DNA"/>
</dbReference>
<organism evidence="2">
    <name type="scientific">hydrothermal vent metagenome</name>
    <dbReference type="NCBI Taxonomy" id="652676"/>
    <lineage>
        <taxon>unclassified sequences</taxon>
        <taxon>metagenomes</taxon>
        <taxon>ecological metagenomes</taxon>
    </lineage>
</organism>
<gene>
    <name evidence="2" type="ORF">MNBD_GAMMA16-2040</name>
</gene>
<dbReference type="AlphaFoldDB" id="A0A3B0ZDW7"/>
<accession>A0A3B0ZDW7</accession>
<feature type="transmembrane region" description="Helical" evidence="1">
    <location>
        <begin position="49"/>
        <end position="73"/>
    </location>
</feature>
<protein>
    <submittedName>
        <fullName evidence="2">Uncharacterized protein</fullName>
    </submittedName>
</protein>
<keyword evidence="1" id="KW-0812">Transmembrane</keyword>
<keyword evidence="1" id="KW-0472">Membrane</keyword>
<evidence type="ECO:0000256" key="1">
    <source>
        <dbReference type="SAM" id="Phobius"/>
    </source>
</evidence>
<proteinExistence type="predicted"/>
<name>A0A3B0ZDW7_9ZZZZ</name>
<sequence length="119" mass="12998">MQTVEIILARLIQLVVCLFFTSIIMTYIGGIVMIPLAALYAIISFLDQGIGFNGIVATIIAVPAVGWLGLTVYRIPNLVDKLVDSGLQLIKLAAQNYRKFDNIASNLKEEATPEVKETS</sequence>
<evidence type="ECO:0000313" key="2">
    <source>
        <dbReference type="EMBL" id="VAW84449.1"/>
    </source>
</evidence>